<dbReference type="PANTHER" id="PTHR34217:SF1">
    <property type="entry name" value="CARBOXYPEPTIDASE 1"/>
    <property type="match status" value="1"/>
</dbReference>
<evidence type="ECO:0000313" key="4">
    <source>
        <dbReference type="EMBL" id="ADN50223.1"/>
    </source>
</evidence>
<dbReference type="Pfam" id="PF02074">
    <property type="entry name" value="Peptidase_M32"/>
    <property type="match status" value="1"/>
</dbReference>
<evidence type="ECO:0000256" key="1">
    <source>
        <dbReference type="PIRNR" id="PIRNR006615"/>
    </source>
</evidence>
<dbReference type="InterPro" id="IPR001333">
    <property type="entry name" value="Peptidase_M32_Taq"/>
</dbReference>
<dbReference type="GeneID" id="9751760"/>
<dbReference type="GO" id="GO:0004181">
    <property type="term" value="F:metallocarboxypeptidase activity"/>
    <property type="evidence" value="ECO:0007669"/>
    <property type="project" value="UniProtKB-UniRule"/>
</dbReference>
<dbReference type="eggNOG" id="arCOG04247">
    <property type="taxonomic scope" value="Archaea"/>
</dbReference>
<organism evidence="4 5">
    <name type="scientific">Vulcanisaeta distributa (strain DSM 14429 / JCM 11212 / NBRC 100878 / IC-017)</name>
    <dbReference type="NCBI Taxonomy" id="572478"/>
    <lineage>
        <taxon>Archaea</taxon>
        <taxon>Thermoproteota</taxon>
        <taxon>Thermoprotei</taxon>
        <taxon>Thermoproteales</taxon>
        <taxon>Thermoproteaceae</taxon>
        <taxon>Vulcanisaeta</taxon>
    </lineage>
</organism>
<keyword evidence="1 4" id="KW-0378">Hydrolase</keyword>
<dbReference type="GO" id="GO:0006508">
    <property type="term" value="P:proteolysis"/>
    <property type="evidence" value="ECO:0007669"/>
    <property type="project" value="UniProtKB-UniRule"/>
</dbReference>
<keyword evidence="1 4" id="KW-0121">Carboxypeptidase</keyword>
<keyword evidence="2" id="KW-0862">Zinc</keyword>
<comment type="catalytic activity">
    <reaction evidence="1">
        <text>Release of a C-terminal amino acid with broad specificity, except for -Pro.</text>
        <dbReference type="EC" id="3.4.17.19"/>
    </reaction>
</comment>
<keyword evidence="1" id="KW-0645">Protease</keyword>
<keyword evidence="5" id="KW-1185">Reference proteome</keyword>
<gene>
    <name evidence="4" type="ordered locus">Vdis_0831</name>
</gene>
<dbReference type="PIRSF" id="PIRSF006615">
    <property type="entry name" value="Zn_crbxpep_Taq"/>
    <property type="match status" value="1"/>
</dbReference>
<feature type="binding site" evidence="2">
    <location>
        <position position="290"/>
    </location>
    <ligand>
        <name>Zn(2+)</name>
        <dbReference type="ChEBI" id="CHEBI:29105"/>
        <note>catalytic</note>
    </ligand>
</feature>
<reference evidence="4 5" key="1">
    <citation type="journal article" date="2010" name="Stand. Genomic Sci.">
        <title>Complete genome sequence of Vulcanisaeta distributa type strain (IC-017).</title>
        <authorList>
            <person name="Mavromatis K."/>
            <person name="Sikorski J."/>
            <person name="Pabst E."/>
            <person name="Teshima H."/>
            <person name="Lapidus A."/>
            <person name="Lucas S."/>
            <person name="Nolan M."/>
            <person name="Glavina Del Rio T."/>
            <person name="Cheng J.F."/>
            <person name="Bruce D."/>
            <person name="Goodwin L."/>
            <person name="Pitluck S."/>
            <person name="Liolios K."/>
            <person name="Ivanova N."/>
            <person name="Mikhailova N."/>
            <person name="Pati A."/>
            <person name="Chen A."/>
            <person name="Palaniappan K."/>
            <person name="Land M."/>
            <person name="Hauser L."/>
            <person name="Chang Y.J."/>
            <person name="Jeffries C.D."/>
            <person name="Rohde M."/>
            <person name="Spring S."/>
            <person name="Goker M."/>
            <person name="Wirth R."/>
            <person name="Woyke T."/>
            <person name="Bristow J."/>
            <person name="Eisen J.A."/>
            <person name="Markowitz V."/>
            <person name="Hugenholtz P."/>
            <person name="Klenk H.P."/>
            <person name="Kyrpides N.C."/>
        </authorList>
    </citation>
    <scope>NUCLEOTIDE SEQUENCE [LARGE SCALE GENOMIC DNA]</scope>
    <source>
        <strain evidence="5">DSM 14429 / JCM 11212 / NBRC 100878 / IC-017</strain>
    </source>
</reference>
<accession>E1QP52</accession>
<dbReference type="CDD" id="cd06460">
    <property type="entry name" value="M32_Taq"/>
    <property type="match status" value="1"/>
</dbReference>
<evidence type="ECO:0000256" key="3">
    <source>
        <dbReference type="PIRSR" id="PIRSR006615-2"/>
    </source>
</evidence>
<dbReference type="RefSeq" id="WP_013335948.1">
    <property type="nucleotide sequence ID" value="NC_014537.1"/>
</dbReference>
<dbReference type="OrthoDB" id="7244at2157"/>
<dbReference type="HOGENOM" id="CLU_032916_1_1_2"/>
<dbReference type="MEROPS" id="M32.002"/>
<feature type="active site" description="Proton donor/acceptor" evidence="3">
    <location>
        <position position="261"/>
    </location>
</feature>
<dbReference type="SUPFAM" id="SSF55486">
    <property type="entry name" value="Metalloproteases ('zincins'), catalytic domain"/>
    <property type="match status" value="1"/>
</dbReference>
<keyword evidence="1" id="KW-0482">Metalloprotease</keyword>
<dbReference type="GO" id="GO:0046872">
    <property type="term" value="F:metal ion binding"/>
    <property type="evidence" value="ECO:0007669"/>
    <property type="project" value="UniProtKB-KW"/>
</dbReference>
<comment type="similarity">
    <text evidence="1">Belongs to the peptidase M32 family.</text>
</comment>
<feature type="binding site" evidence="2">
    <location>
        <position position="264"/>
    </location>
    <ligand>
        <name>Zn(2+)</name>
        <dbReference type="ChEBI" id="CHEBI:29105"/>
        <note>catalytic</note>
    </ligand>
</feature>
<dbReference type="PRINTS" id="PR00998">
    <property type="entry name" value="CRBOXYPTASET"/>
</dbReference>
<reference evidence="5" key="2">
    <citation type="journal article" date="2010" name="Stand. Genomic Sci.">
        <title>Complete genome sequence of Vulcanisaeta distributa type strain (IC-017T).</title>
        <authorList>
            <person name="Mavromatis K."/>
            <person name="Sikorski J."/>
            <person name="Pabst E."/>
            <person name="Teshima H."/>
            <person name="Lapidus A."/>
            <person name="Lucas S."/>
            <person name="Nolan M."/>
            <person name="Glavina Del Rio T."/>
            <person name="Cheng J."/>
            <person name="Bruce D."/>
            <person name="Goodwin L."/>
            <person name="Pitluck S."/>
            <person name="Liolios K."/>
            <person name="Ivanova N."/>
            <person name="Mikhailova N."/>
            <person name="Pati A."/>
            <person name="Chen A."/>
            <person name="Palaniappan K."/>
            <person name="Land M."/>
            <person name="Hauser L."/>
            <person name="Chang Y."/>
            <person name="Jeffries C."/>
            <person name="Rohde M."/>
            <person name="Spring S."/>
            <person name="Goker M."/>
            <person name="Wirth R."/>
            <person name="Woyke T."/>
            <person name="Bristow J."/>
            <person name="Eisen J."/>
            <person name="Markowitz V."/>
            <person name="Hugenholtz P."/>
            <person name="Klenk H."/>
            <person name="Kyrpides N."/>
        </authorList>
    </citation>
    <scope>NUCLEOTIDE SEQUENCE [LARGE SCALE GENOMIC DNA]</scope>
    <source>
        <strain evidence="5">DSM 14429 / JCM 11212 / NBRC 100878 / IC-017</strain>
    </source>
</reference>
<comment type="cofactor">
    <cofactor evidence="2">
        <name>Zn(2+)</name>
        <dbReference type="ChEBI" id="CHEBI:29105"/>
    </cofactor>
    <text evidence="2">Binds 1 zinc ion per subunit.</text>
</comment>
<dbReference type="Gene3D" id="1.10.1370.30">
    <property type="match status" value="1"/>
</dbReference>
<sequence length="487" mass="56782">MRIDELLKEYKFVWAIDHANSLLGWDLEVNMPVEAASARGEALAYLALIRREYLLRLKDLVSKYEDAKDLTDFERGVIRVLKRELKYYTSIPPEVIEELNRTTTKAAVVWREARRESNFDKFKPYLSKIVELERIIADKLGYEGHPYNALLDLYEEGFTVNDADSVFNTLLPNLKSILEKILSEGKYPSRHPLEEVPYDVNVMKSINEELLKILDMPVGTRFRMDVSAHPFTTSMSINDVRITTRYEGKDFRATMFSVIHESGHAIYELMIDPSLEMTPAGRGVSMGVHESQSRFWENIIGRSREFVHLIYPLLRERLPFLKDYSEEDVYRYFNIVRPSLIRVDADEVTYNFHIALRYEIEKGLIAGKLDVSDLPSLWNDFMDKYLGVRPRNDAEGVLQDIHWSQGSFGYFPTYTLGNVIAGMIYAKLPGLRDKVAGRRFNEIKEFLRDRICKYGAIYPPKELLMRSFNDTYNPTYLLNYLREKYLS</sequence>
<dbReference type="STRING" id="572478.Vdis_0831"/>
<dbReference type="AlphaFoldDB" id="E1QP52"/>
<dbReference type="PANTHER" id="PTHR34217">
    <property type="entry name" value="METAL-DEPENDENT CARBOXYPEPTIDASE"/>
    <property type="match status" value="1"/>
</dbReference>
<dbReference type="KEGG" id="vdi:Vdis_0831"/>
<dbReference type="EC" id="3.4.17.19" evidence="1"/>
<proteinExistence type="inferred from homology"/>
<dbReference type="Proteomes" id="UP000006681">
    <property type="component" value="Chromosome"/>
</dbReference>
<protein>
    <recommendedName>
        <fullName evidence="1">Metal-dependent carboxypeptidase</fullName>
        <ecNumber evidence="1">3.4.17.19</ecNumber>
    </recommendedName>
</protein>
<dbReference type="EMBL" id="CP002100">
    <property type="protein sequence ID" value="ADN50223.1"/>
    <property type="molecule type" value="Genomic_DNA"/>
</dbReference>
<evidence type="ECO:0000313" key="5">
    <source>
        <dbReference type="Proteomes" id="UP000006681"/>
    </source>
</evidence>
<name>E1QP52_VULDI</name>
<keyword evidence="1 2" id="KW-0479">Metal-binding</keyword>
<feature type="binding site" evidence="2">
    <location>
        <position position="260"/>
    </location>
    <ligand>
        <name>Zn(2+)</name>
        <dbReference type="ChEBI" id="CHEBI:29105"/>
        <note>catalytic</note>
    </ligand>
</feature>
<evidence type="ECO:0000256" key="2">
    <source>
        <dbReference type="PIRSR" id="PIRSR006615-1"/>
    </source>
</evidence>
<dbReference type="PROSITE" id="PS52034">
    <property type="entry name" value="PEPTIDASE_M32"/>
    <property type="match status" value="1"/>
</dbReference>
<comment type="function">
    <text evidence="1">Broad specificity carboxypetidase that releases amino acids sequentially from the C-terminus, including neutral, aromatic, polar and basic residues.</text>
</comment>